<feature type="chain" id="PRO_5039520361" description="Lipoprotein" evidence="1">
    <location>
        <begin position="25"/>
        <end position="172"/>
    </location>
</feature>
<proteinExistence type="predicted"/>
<reference evidence="2" key="1">
    <citation type="submission" date="2020-10" db="EMBL/GenBank/DDBJ databases">
        <authorList>
            <person name="Gilroy R."/>
        </authorList>
    </citation>
    <scope>NUCLEOTIDE SEQUENCE</scope>
    <source>
        <strain evidence="2">ChiBcec16-1751</strain>
    </source>
</reference>
<dbReference type="PROSITE" id="PS51257">
    <property type="entry name" value="PROKAR_LIPOPROTEIN"/>
    <property type="match status" value="1"/>
</dbReference>
<keyword evidence="1" id="KW-0732">Signal</keyword>
<dbReference type="AlphaFoldDB" id="A0A9D1F9F2"/>
<comment type="caution">
    <text evidence="2">The sequence shown here is derived from an EMBL/GenBank/DDBJ whole genome shotgun (WGS) entry which is preliminary data.</text>
</comment>
<dbReference type="EMBL" id="DVJJ01000079">
    <property type="protein sequence ID" value="HIS64753.1"/>
    <property type="molecule type" value="Genomic_DNA"/>
</dbReference>
<evidence type="ECO:0000313" key="2">
    <source>
        <dbReference type="EMBL" id="HIS64753.1"/>
    </source>
</evidence>
<dbReference type="Proteomes" id="UP000886741">
    <property type="component" value="Unassembled WGS sequence"/>
</dbReference>
<evidence type="ECO:0008006" key="4">
    <source>
        <dbReference type="Google" id="ProtNLM"/>
    </source>
</evidence>
<gene>
    <name evidence="2" type="ORF">IAA83_05200</name>
</gene>
<organism evidence="2 3">
    <name type="scientific">Candidatus Avoscillospira avistercoris</name>
    <dbReference type="NCBI Taxonomy" id="2840707"/>
    <lineage>
        <taxon>Bacteria</taxon>
        <taxon>Bacillati</taxon>
        <taxon>Bacillota</taxon>
        <taxon>Clostridia</taxon>
        <taxon>Eubacteriales</taxon>
        <taxon>Oscillospiraceae</taxon>
        <taxon>Oscillospiraceae incertae sedis</taxon>
        <taxon>Candidatus Avoscillospira</taxon>
    </lineage>
</organism>
<evidence type="ECO:0000313" key="3">
    <source>
        <dbReference type="Proteomes" id="UP000886741"/>
    </source>
</evidence>
<feature type="signal peptide" evidence="1">
    <location>
        <begin position="1"/>
        <end position="24"/>
    </location>
</feature>
<protein>
    <recommendedName>
        <fullName evidence="4">Lipoprotein</fullName>
    </recommendedName>
</protein>
<sequence>MKYRWLLALALVPLLSGCSAPVTWETVDDPTVTVSAAVEQPYLITFGVPDDVAQPVSGVDGGNLYVQEDGDYEIYSEVLTASDKEAAIRMVSGFDAADLDIVETERFGLPEYRFAWVSASDEGNYVSQASVVEDGSYFYTLIFSVREEAGNQYADCAQAVFASFGVYGNEML</sequence>
<name>A0A9D1F9F2_9FIRM</name>
<evidence type="ECO:0000256" key="1">
    <source>
        <dbReference type="SAM" id="SignalP"/>
    </source>
</evidence>
<reference evidence="2" key="2">
    <citation type="journal article" date="2021" name="PeerJ">
        <title>Extensive microbial diversity within the chicken gut microbiome revealed by metagenomics and culture.</title>
        <authorList>
            <person name="Gilroy R."/>
            <person name="Ravi A."/>
            <person name="Getino M."/>
            <person name="Pursley I."/>
            <person name="Horton D.L."/>
            <person name="Alikhan N.F."/>
            <person name="Baker D."/>
            <person name="Gharbi K."/>
            <person name="Hall N."/>
            <person name="Watson M."/>
            <person name="Adriaenssens E.M."/>
            <person name="Foster-Nyarko E."/>
            <person name="Jarju S."/>
            <person name="Secka A."/>
            <person name="Antonio M."/>
            <person name="Oren A."/>
            <person name="Chaudhuri R.R."/>
            <person name="La Ragione R."/>
            <person name="Hildebrand F."/>
            <person name="Pallen M.J."/>
        </authorList>
    </citation>
    <scope>NUCLEOTIDE SEQUENCE</scope>
    <source>
        <strain evidence="2">ChiBcec16-1751</strain>
    </source>
</reference>
<accession>A0A9D1F9F2</accession>